<evidence type="ECO:0000256" key="1">
    <source>
        <dbReference type="SAM" id="Coils"/>
    </source>
</evidence>
<dbReference type="RefSeq" id="WP_005793915.1">
    <property type="nucleotide sequence ID" value="NZ_JH724215.1"/>
</dbReference>
<sequence>MYDIVAQRLRLFLAKKDITCKKLSAMIFMSEATLKGKLNGTRTLDLNTIISIAIRLEDLSVEWLLRGEGDMFKSSSGVSILSSSVPIFTGETSFIYSMYKEEREEVKTLLKQNGILEERIRQLEDDNRLLRDQVVTELNLNTKL</sequence>
<dbReference type="Proteomes" id="UP000003879">
    <property type="component" value="Unassembled WGS sequence"/>
</dbReference>
<dbReference type="GO" id="GO:0003677">
    <property type="term" value="F:DNA binding"/>
    <property type="evidence" value="ECO:0007669"/>
    <property type="project" value="InterPro"/>
</dbReference>
<proteinExistence type="predicted"/>
<keyword evidence="1" id="KW-0175">Coiled coil</keyword>
<name>A0A0E2ARS4_BACFG</name>
<dbReference type="SMR" id="A0A0E2ARS4"/>
<dbReference type="EMBL" id="AGXN01000012">
    <property type="protein sequence ID" value="EIY96590.1"/>
    <property type="molecule type" value="Genomic_DNA"/>
</dbReference>
<dbReference type="PATRIC" id="fig|997883.3.peg.2586"/>
<dbReference type="AlphaFoldDB" id="A0A0E2ARS4"/>
<accession>A0A0E2ARS4</accession>
<protein>
    <recommendedName>
        <fullName evidence="4">HTH cro/C1-type domain-containing protein</fullName>
    </recommendedName>
</protein>
<feature type="coiled-coil region" evidence="1">
    <location>
        <begin position="99"/>
        <end position="133"/>
    </location>
</feature>
<reference evidence="2 3" key="1">
    <citation type="submission" date="2012-02" db="EMBL/GenBank/DDBJ databases">
        <title>The Genome Sequence of Bacteroides fragilis CL07T12C05.</title>
        <authorList>
            <consortium name="The Broad Institute Genome Sequencing Platform"/>
            <person name="Earl A."/>
            <person name="Ward D."/>
            <person name="Feldgarden M."/>
            <person name="Gevers D."/>
            <person name="Zitomersky N.L."/>
            <person name="Coyne M.J."/>
            <person name="Comstock L.E."/>
            <person name="Young S.K."/>
            <person name="Zeng Q."/>
            <person name="Gargeya S."/>
            <person name="Fitzgerald M."/>
            <person name="Haas B."/>
            <person name="Abouelleil A."/>
            <person name="Alvarado L."/>
            <person name="Arachchi H.M."/>
            <person name="Berlin A."/>
            <person name="Chapman S.B."/>
            <person name="Gearin G."/>
            <person name="Goldberg J."/>
            <person name="Griggs A."/>
            <person name="Gujja S."/>
            <person name="Hansen M."/>
            <person name="Heiman D."/>
            <person name="Howarth C."/>
            <person name="Larimer J."/>
            <person name="Lui A."/>
            <person name="MacDonald P.J.P."/>
            <person name="McCowen C."/>
            <person name="Montmayeur A."/>
            <person name="Murphy C."/>
            <person name="Neiman D."/>
            <person name="Pearson M."/>
            <person name="Priest M."/>
            <person name="Roberts A."/>
            <person name="Saif S."/>
            <person name="Shea T."/>
            <person name="Sisk P."/>
            <person name="Stolte C."/>
            <person name="Sykes S."/>
            <person name="Wortman J."/>
            <person name="Nusbaum C."/>
            <person name="Birren B."/>
        </authorList>
    </citation>
    <scope>NUCLEOTIDE SEQUENCE [LARGE SCALE GENOMIC DNA]</scope>
    <source>
        <strain evidence="2 3">CL07T12C05</strain>
    </source>
</reference>
<comment type="caution">
    <text evidence="2">The sequence shown here is derived from an EMBL/GenBank/DDBJ whole genome shotgun (WGS) entry which is preliminary data.</text>
</comment>
<dbReference type="InterPro" id="IPR010982">
    <property type="entry name" value="Lambda_DNA-bd_dom_sf"/>
</dbReference>
<gene>
    <name evidence="2" type="ORF">HMPREF1056_02478</name>
</gene>
<evidence type="ECO:0000313" key="3">
    <source>
        <dbReference type="Proteomes" id="UP000003879"/>
    </source>
</evidence>
<dbReference type="HOGENOM" id="CLU_1792587_0_0_10"/>
<evidence type="ECO:0008006" key="4">
    <source>
        <dbReference type="Google" id="ProtNLM"/>
    </source>
</evidence>
<dbReference type="SUPFAM" id="SSF47413">
    <property type="entry name" value="lambda repressor-like DNA-binding domains"/>
    <property type="match status" value="1"/>
</dbReference>
<organism evidence="2 3">
    <name type="scientific">Bacteroides fragilis CL07T12C05</name>
    <dbReference type="NCBI Taxonomy" id="997883"/>
    <lineage>
        <taxon>Bacteria</taxon>
        <taxon>Pseudomonadati</taxon>
        <taxon>Bacteroidota</taxon>
        <taxon>Bacteroidia</taxon>
        <taxon>Bacteroidales</taxon>
        <taxon>Bacteroidaceae</taxon>
        <taxon>Bacteroides</taxon>
    </lineage>
</organism>
<evidence type="ECO:0000313" key="2">
    <source>
        <dbReference type="EMBL" id="EIY96590.1"/>
    </source>
</evidence>